<dbReference type="Proteomes" id="UP000004221">
    <property type="component" value="Unassembled WGS sequence"/>
</dbReference>
<comment type="caution">
    <text evidence="2">The sequence shown here is derived from an EMBL/GenBank/DDBJ whole genome shotgun (WGS) entry which is preliminary data.</text>
</comment>
<evidence type="ECO:0000313" key="2">
    <source>
        <dbReference type="EMBL" id="CCF84284.1"/>
    </source>
</evidence>
<keyword evidence="3" id="KW-1185">Reference proteome</keyword>
<dbReference type="EMBL" id="CAGS01000257">
    <property type="protein sequence ID" value="CCF84284.1"/>
    <property type="molecule type" value="Genomic_DNA"/>
</dbReference>
<feature type="region of interest" description="Disordered" evidence="1">
    <location>
        <begin position="53"/>
        <end position="77"/>
    </location>
</feature>
<evidence type="ECO:0000313" key="3">
    <source>
        <dbReference type="Proteomes" id="UP000004221"/>
    </source>
</evidence>
<feature type="compositionally biased region" description="Low complexity" evidence="1">
    <location>
        <begin position="101"/>
        <end position="112"/>
    </location>
</feature>
<name>I4EHX2_9BACT</name>
<organism evidence="2 3">
    <name type="scientific">Nitrolancea hollandica Lb</name>
    <dbReference type="NCBI Taxonomy" id="1129897"/>
    <lineage>
        <taxon>Bacteria</taxon>
        <taxon>Pseudomonadati</taxon>
        <taxon>Thermomicrobiota</taxon>
        <taxon>Thermomicrobia</taxon>
        <taxon>Sphaerobacterales</taxon>
        <taxon>Sphaerobacterineae</taxon>
        <taxon>Sphaerobacteraceae</taxon>
        <taxon>Nitrolancea</taxon>
    </lineage>
</organism>
<protein>
    <recommendedName>
        <fullName evidence="4">Cell division protein FtsL</fullName>
    </recommendedName>
</protein>
<evidence type="ECO:0000256" key="1">
    <source>
        <dbReference type="SAM" id="MobiDB-lite"/>
    </source>
</evidence>
<gene>
    <name evidence="2" type="ORF">NITHO_330007</name>
</gene>
<reference evidence="2 3" key="1">
    <citation type="journal article" date="2012" name="ISME J.">
        <title>Nitrification expanded: discovery, physiology and genomics of a nitrite-oxidizing bacterium from the phylum Chloroflexi.</title>
        <authorList>
            <person name="Sorokin D.Y."/>
            <person name="Lucker S."/>
            <person name="Vejmelkova D."/>
            <person name="Kostrikina N.A."/>
            <person name="Kleerebezem R."/>
            <person name="Rijpstra W.I."/>
            <person name="Damste J.S."/>
            <person name="Le Paslier D."/>
            <person name="Muyzer G."/>
            <person name="Wagner M."/>
            <person name="van Loosdrecht M.C."/>
            <person name="Daims H."/>
        </authorList>
    </citation>
    <scope>NUCLEOTIDE SEQUENCE [LARGE SCALE GENOMIC DNA]</scope>
    <source>
        <strain evidence="3">none</strain>
    </source>
</reference>
<proteinExistence type="predicted"/>
<accession>I4EHX2</accession>
<dbReference type="AlphaFoldDB" id="I4EHX2"/>
<feature type="region of interest" description="Disordered" evidence="1">
    <location>
        <begin position="92"/>
        <end position="112"/>
    </location>
</feature>
<evidence type="ECO:0008006" key="4">
    <source>
        <dbReference type="Google" id="ProtNLM"/>
    </source>
</evidence>
<sequence length="112" mass="12170">MAGLGYELSRLQRDHDTVEIETARLGYEIAHYESLDTVKQVAIEQLGMSSGGQQRFLDVQRPAQEQLPPPPRETAPPESFWHQIERATLGTGRASSLDQVASAAAPAAGSAR</sequence>